<feature type="transmembrane region" description="Helical" evidence="1">
    <location>
        <begin position="90"/>
        <end position="107"/>
    </location>
</feature>
<dbReference type="AlphaFoldDB" id="A0A917QRQ9"/>
<reference evidence="2" key="2">
    <citation type="submission" date="2020-09" db="EMBL/GenBank/DDBJ databases">
        <authorList>
            <person name="Sun Q."/>
            <person name="Zhou Y."/>
        </authorList>
    </citation>
    <scope>NUCLEOTIDE SEQUENCE</scope>
    <source>
        <strain evidence="2">CGMCC 4.7278</strain>
    </source>
</reference>
<accession>A0A917QRQ9</accession>
<dbReference type="Proteomes" id="UP000612956">
    <property type="component" value="Unassembled WGS sequence"/>
</dbReference>
<feature type="transmembrane region" description="Helical" evidence="1">
    <location>
        <begin position="58"/>
        <end position="78"/>
    </location>
</feature>
<keyword evidence="1" id="KW-1133">Transmembrane helix</keyword>
<feature type="transmembrane region" description="Helical" evidence="1">
    <location>
        <begin position="12"/>
        <end position="38"/>
    </location>
</feature>
<evidence type="ECO:0000313" key="3">
    <source>
        <dbReference type="Proteomes" id="UP000612956"/>
    </source>
</evidence>
<reference evidence="2" key="1">
    <citation type="journal article" date="2014" name="Int. J. Syst. Evol. Microbiol.">
        <title>Complete genome sequence of Corynebacterium casei LMG S-19264T (=DSM 44701T), isolated from a smear-ripened cheese.</title>
        <authorList>
            <consortium name="US DOE Joint Genome Institute (JGI-PGF)"/>
            <person name="Walter F."/>
            <person name="Albersmeier A."/>
            <person name="Kalinowski J."/>
            <person name="Ruckert C."/>
        </authorList>
    </citation>
    <scope>NUCLEOTIDE SEQUENCE</scope>
    <source>
        <strain evidence="2">CGMCC 4.7278</strain>
    </source>
</reference>
<gene>
    <name evidence="2" type="ORF">GCM10011591_41680</name>
</gene>
<keyword evidence="1" id="KW-0812">Transmembrane</keyword>
<dbReference type="EMBL" id="BMMW01000004">
    <property type="protein sequence ID" value="GGK65097.1"/>
    <property type="molecule type" value="Genomic_DNA"/>
</dbReference>
<name>A0A917QRQ9_9NOCA</name>
<organism evidence="2 3">
    <name type="scientific">Nocardia camponoti</name>
    <dbReference type="NCBI Taxonomy" id="1616106"/>
    <lineage>
        <taxon>Bacteria</taxon>
        <taxon>Bacillati</taxon>
        <taxon>Actinomycetota</taxon>
        <taxon>Actinomycetes</taxon>
        <taxon>Mycobacteriales</taxon>
        <taxon>Nocardiaceae</taxon>
        <taxon>Nocardia</taxon>
    </lineage>
</organism>
<sequence length="108" mass="11262">MTTRQASRTRWRFPIAVAAGALVAAAGLLWLWCMYIALRSRLSTDPLTDPHGYELIAGTVPALPAAAVVALAVPFIVAPGPGRARLAKTVATPLVALTALSLIALFAT</sequence>
<evidence type="ECO:0000313" key="2">
    <source>
        <dbReference type="EMBL" id="GGK65097.1"/>
    </source>
</evidence>
<keyword evidence="3" id="KW-1185">Reference proteome</keyword>
<comment type="caution">
    <text evidence="2">The sequence shown here is derived from an EMBL/GenBank/DDBJ whole genome shotgun (WGS) entry which is preliminary data.</text>
</comment>
<dbReference type="RefSeq" id="WP_188830699.1">
    <property type="nucleotide sequence ID" value="NZ_BMMW01000004.1"/>
</dbReference>
<keyword evidence="1" id="KW-0472">Membrane</keyword>
<proteinExistence type="predicted"/>
<protein>
    <submittedName>
        <fullName evidence="2">Uncharacterized protein</fullName>
    </submittedName>
</protein>
<evidence type="ECO:0000256" key="1">
    <source>
        <dbReference type="SAM" id="Phobius"/>
    </source>
</evidence>